<dbReference type="EMBL" id="BMPI01000030">
    <property type="protein sequence ID" value="GGM47792.1"/>
    <property type="molecule type" value="Genomic_DNA"/>
</dbReference>
<evidence type="ECO:0000313" key="2">
    <source>
        <dbReference type="EMBL" id="GGM47792.1"/>
    </source>
</evidence>
<gene>
    <name evidence="2" type="ORF">GCM10007977_056780</name>
</gene>
<sequence length="105" mass="10188">MNITDLLAADPVAAYSLTLDRIVATAGALIALAGTVAGVLVRRNRRRNGTVALAAGAVGVVVGALIIVTADGGPGTGNGIVGGYVAVVLGLAAAALGLRGVTRRT</sequence>
<name>A0A917U0A6_9ACTN</name>
<evidence type="ECO:0000313" key="3">
    <source>
        <dbReference type="Proteomes" id="UP000642070"/>
    </source>
</evidence>
<proteinExistence type="predicted"/>
<dbReference type="Pfam" id="PF19733">
    <property type="entry name" value="DUF6223"/>
    <property type="match status" value="1"/>
</dbReference>
<reference evidence="2" key="1">
    <citation type="journal article" date="2014" name="Int. J. Syst. Evol. Microbiol.">
        <title>Complete genome sequence of Corynebacterium casei LMG S-19264T (=DSM 44701T), isolated from a smear-ripened cheese.</title>
        <authorList>
            <consortium name="US DOE Joint Genome Institute (JGI-PGF)"/>
            <person name="Walter F."/>
            <person name="Albersmeier A."/>
            <person name="Kalinowski J."/>
            <person name="Ruckert C."/>
        </authorList>
    </citation>
    <scope>NUCLEOTIDE SEQUENCE</scope>
    <source>
        <strain evidence="2">JCM 19831</strain>
    </source>
</reference>
<evidence type="ECO:0000256" key="1">
    <source>
        <dbReference type="SAM" id="Phobius"/>
    </source>
</evidence>
<feature type="transmembrane region" description="Helical" evidence="1">
    <location>
        <begin position="80"/>
        <end position="98"/>
    </location>
</feature>
<protein>
    <submittedName>
        <fullName evidence="2">Uncharacterized protein</fullName>
    </submittedName>
</protein>
<comment type="caution">
    <text evidence="2">The sequence shown here is derived from an EMBL/GenBank/DDBJ whole genome shotgun (WGS) entry which is preliminary data.</text>
</comment>
<reference evidence="2" key="2">
    <citation type="submission" date="2020-09" db="EMBL/GenBank/DDBJ databases">
        <authorList>
            <person name="Sun Q."/>
            <person name="Ohkuma M."/>
        </authorList>
    </citation>
    <scope>NUCLEOTIDE SEQUENCE</scope>
    <source>
        <strain evidence="2">JCM 19831</strain>
    </source>
</reference>
<dbReference type="Proteomes" id="UP000642070">
    <property type="component" value="Unassembled WGS sequence"/>
</dbReference>
<dbReference type="RefSeq" id="WP_190253012.1">
    <property type="nucleotide sequence ID" value="NZ_BMPI01000030.1"/>
</dbReference>
<keyword evidence="1" id="KW-0472">Membrane</keyword>
<keyword evidence="1" id="KW-0812">Transmembrane</keyword>
<feature type="transmembrane region" description="Helical" evidence="1">
    <location>
        <begin position="22"/>
        <end position="41"/>
    </location>
</feature>
<dbReference type="InterPro" id="IPR045770">
    <property type="entry name" value="DUF6223"/>
</dbReference>
<accession>A0A917U0A6</accession>
<feature type="transmembrane region" description="Helical" evidence="1">
    <location>
        <begin position="48"/>
        <end position="68"/>
    </location>
</feature>
<keyword evidence="1" id="KW-1133">Transmembrane helix</keyword>
<organism evidence="2 3">
    <name type="scientific">Dactylosporangium sucinum</name>
    <dbReference type="NCBI Taxonomy" id="1424081"/>
    <lineage>
        <taxon>Bacteria</taxon>
        <taxon>Bacillati</taxon>
        <taxon>Actinomycetota</taxon>
        <taxon>Actinomycetes</taxon>
        <taxon>Micromonosporales</taxon>
        <taxon>Micromonosporaceae</taxon>
        <taxon>Dactylosporangium</taxon>
    </lineage>
</organism>
<keyword evidence="3" id="KW-1185">Reference proteome</keyword>
<dbReference type="AlphaFoldDB" id="A0A917U0A6"/>